<comment type="caution">
    <text evidence="16">The sequence shown here is derived from an EMBL/GenBank/DDBJ whole genome shotgun (WGS) entry which is preliminary data.</text>
</comment>
<evidence type="ECO:0000256" key="2">
    <source>
        <dbReference type="ARBA" id="ARBA00004613"/>
    </source>
</evidence>
<dbReference type="InterPro" id="IPR057247">
    <property type="entry name" value="CARBOXYPEPT_ZN_2"/>
</dbReference>
<keyword evidence="17" id="KW-1185">Reference proteome</keyword>
<dbReference type="InterPro" id="IPR034248">
    <property type="entry name" value="CPA_M14_CPD"/>
</dbReference>
<keyword evidence="9" id="KW-0378">Hydrolase</keyword>
<keyword evidence="10" id="KW-0862">Zinc</keyword>
<comment type="cofactor">
    <cofactor evidence="1">
        <name>Zn(2+)</name>
        <dbReference type="ChEBI" id="CHEBI:29105"/>
    </cofactor>
</comment>
<dbReference type="PROSITE" id="PS00133">
    <property type="entry name" value="CARBOXYPEPT_ZN_2"/>
    <property type="match status" value="1"/>
</dbReference>
<keyword evidence="11" id="KW-0482">Metalloprotease</keyword>
<evidence type="ECO:0000256" key="13">
    <source>
        <dbReference type="PROSITE-ProRule" id="PRU01379"/>
    </source>
</evidence>
<dbReference type="InterPro" id="IPR000834">
    <property type="entry name" value="Peptidase_M14"/>
</dbReference>
<evidence type="ECO:0000256" key="1">
    <source>
        <dbReference type="ARBA" id="ARBA00001947"/>
    </source>
</evidence>
<evidence type="ECO:0000313" key="16">
    <source>
        <dbReference type="EMBL" id="KYO38852.1"/>
    </source>
</evidence>
<dbReference type="FunFam" id="3.40.630.10:FF:000132">
    <property type="entry name" value="Carboxypeptidase A1"/>
    <property type="match status" value="1"/>
</dbReference>
<dbReference type="CDD" id="cd03870">
    <property type="entry name" value="M14_CPA"/>
    <property type="match status" value="1"/>
</dbReference>
<dbReference type="KEGG" id="amj:106737473"/>
<reference evidence="16 17" key="1">
    <citation type="journal article" date="2012" name="Genome Biol.">
        <title>Sequencing three crocodilian genomes to illuminate the evolution of archosaurs and amniotes.</title>
        <authorList>
            <person name="St John J.A."/>
            <person name="Braun E.L."/>
            <person name="Isberg S.R."/>
            <person name="Miles L.G."/>
            <person name="Chong A.Y."/>
            <person name="Gongora J."/>
            <person name="Dalzell P."/>
            <person name="Moran C."/>
            <person name="Bed'hom B."/>
            <person name="Abzhanov A."/>
            <person name="Burgess S.C."/>
            <person name="Cooksey A.M."/>
            <person name="Castoe T.A."/>
            <person name="Crawford N.G."/>
            <person name="Densmore L.D."/>
            <person name="Drew J.C."/>
            <person name="Edwards S.V."/>
            <person name="Faircloth B.C."/>
            <person name="Fujita M.K."/>
            <person name="Greenwold M.J."/>
            <person name="Hoffmann F.G."/>
            <person name="Howard J.M."/>
            <person name="Iguchi T."/>
            <person name="Janes D.E."/>
            <person name="Khan S.Y."/>
            <person name="Kohno S."/>
            <person name="de Koning A.J."/>
            <person name="Lance S.L."/>
            <person name="McCarthy F.M."/>
            <person name="McCormack J.E."/>
            <person name="Merchant M.E."/>
            <person name="Peterson D.G."/>
            <person name="Pollock D.D."/>
            <person name="Pourmand N."/>
            <person name="Raney B.J."/>
            <person name="Roessler K.A."/>
            <person name="Sanford J.R."/>
            <person name="Sawyer R.H."/>
            <person name="Schmidt C.J."/>
            <person name="Triplett E.W."/>
            <person name="Tuberville T.D."/>
            <person name="Venegas-Anaya M."/>
            <person name="Howard J.T."/>
            <person name="Jarvis E.D."/>
            <person name="Guillette L.J.Jr."/>
            <person name="Glenn T.C."/>
            <person name="Green R.E."/>
            <person name="Ray D.A."/>
        </authorList>
    </citation>
    <scope>NUCLEOTIDE SEQUENCE [LARGE SCALE GENOMIC DNA]</scope>
    <source>
        <strain evidence="16">KSC_2009_1</strain>
    </source>
</reference>
<evidence type="ECO:0000259" key="15">
    <source>
        <dbReference type="PROSITE" id="PS52035"/>
    </source>
</evidence>
<dbReference type="SUPFAM" id="SSF54897">
    <property type="entry name" value="Protease propeptides/inhibitors"/>
    <property type="match status" value="1"/>
</dbReference>
<dbReference type="InterPro" id="IPR036990">
    <property type="entry name" value="M14A-like_propep"/>
</dbReference>
<dbReference type="Pfam" id="PF00246">
    <property type="entry name" value="Peptidase_M14"/>
    <property type="match status" value="1"/>
</dbReference>
<dbReference type="STRING" id="8496.A0A151NPT5"/>
<dbReference type="GO" id="GO:0004181">
    <property type="term" value="F:metallocarboxypeptidase activity"/>
    <property type="evidence" value="ECO:0007669"/>
    <property type="project" value="InterPro"/>
</dbReference>
<dbReference type="GO" id="GO:0006508">
    <property type="term" value="P:proteolysis"/>
    <property type="evidence" value="ECO:0007669"/>
    <property type="project" value="UniProtKB-KW"/>
</dbReference>
<dbReference type="OrthoDB" id="3626597at2759"/>
<dbReference type="EMBL" id="AKHW03002440">
    <property type="protein sequence ID" value="KYO38852.1"/>
    <property type="molecule type" value="Genomic_DNA"/>
</dbReference>
<dbReference type="Proteomes" id="UP000050525">
    <property type="component" value="Unassembled WGS sequence"/>
</dbReference>
<dbReference type="FunFam" id="3.30.70.340:FF:000001">
    <property type="entry name" value="Carboxypeptidase A5"/>
    <property type="match status" value="1"/>
</dbReference>
<name>A0A151NPT5_ALLMI</name>
<keyword evidence="7" id="KW-0479">Metal-binding</keyword>
<evidence type="ECO:0000256" key="3">
    <source>
        <dbReference type="ARBA" id="ARBA00005988"/>
    </source>
</evidence>
<accession>A0A151NPT5</accession>
<dbReference type="GO" id="GO:0008270">
    <property type="term" value="F:zinc ion binding"/>
    <property type="evidence" value="ECO:0007669"/>
    <property type="project" value="InterPro"/>
</dbReference>
<feature type="domain" description="Peptidase M14" evidence="15">
    <location>
        <begin position="122"/>
        <end position="415"/>
    </location>
</feature>
<dbReference type="Gene3D" id="3.30.70.340">
    <property type="entry name" value="Metallocarboxypeptidase-like"/>
    <property type="match status" value="1"/>
</dbReference>
<comment type="subcellular location">
    <subcellularLocation>
        <location evidence="2">Secreted</location>
    </subcellularLocation>
</comment>
<evidence type="ECO:0000256" key="4">
    <source>
        <dbReference type="ARBA" id="ARBA00022525"/>
    </source>
</evidence>
<dbReference type="GO" id="GO:0005615">
    <property type="term" value="C:extracellular space"/>
    <property type="evidence" value="ECO:0007669"/>
    <property type="project" value="TreeGrafter"/>
</dbReference>
<feature type="signal peptide" evidence="14">
    <location>
        <begin position="1"/>
        <end position="16"/>
    </location>
</feature>
<comment type="similarity">
    <text evidence="3 13">Belongs to the peptidase M14 family.</text>
</comment>
<dbReference type="PANTHER" id="PTHR11705">
    <property type="entry name" value="PROTEASE FAMILY M14 CARBOXYPEPTIDASE A,B"/>
    <property type="match status" value="1"/>
</dbReference>
<proteinExistence type="inferred from homology"/>
<evidence type="ECO:0000256" key="8">
    <source>
        <dbReference type="ARBA" id="ARBA00022729"/>
    </source>
</evidence>
<dbReference type="PANTHER" id="PTHR11705:SF152">
    <property type="entry name" value="CARBOXYPEPTIDASE A5"/>
    <property type="match status" value="1"/>
</dbReference>
<evidence type="ECO:0000256" key="11">
    <source>
        <dbReference type="ARBA" id="ARBA00023049"/>
    </source>
</evidence>
<keyword evidence="12" id="KW-1015">Disulfide bond</keyword>
<protein>
    <recommendedName>
        <fullName evidence="15">Peptidase M14 domain-containing protein</fullName>
    </recommendedName>
</protein>
<feature type="chain" id="PRO_5007586245" description="Peptidase M14 domain-containing protein" evidence="14">
    <location>
        <begin position="17"/>
        <end position="420"/>
    </location>
</feature>
<evidence type="ECO:0000256" key="12">
    <source>
        <dbReference type="ARBA" id="ARBA00023157"/>
    </source>
</evidence>
<evidence type="ECO:0000256" key="9">
    <source>
        <dbReference type="ARBA" id="ARBA00022801"/>
    </source>
</evidence>
<evidence type="ECO:0000256" key="14">
    <source>
        <dbReference type="SAM" id="SignalP"/>
    </source>
</evidence>
<keyword evidence="5" id="KW-0121">Carboxypeptidase</keyword>
<evidence type="ECO:0000256" key="5">
    <source>
        <dbReference type="ARBA" id="ARBA00022645"/>
    </source>
</evidence>
<keyword evidence="6" id="KW-0645">Protease</keyword>
<dbReference type="Pfam" id="PF02244">
    <property type="entry name" value="Propep_M14"/>
    <property type="match status" value="1"/>
</dbReference>
<keyword evidence="4" id="KW-0964">Secreted</keyword>
<evidence type="ECO:0000313" key="17">
    <source>
        <dbReference type="Proteomes" id="UP000050525"/>
    </source>
</evidence>
<dbReference type="AlphaFoldDB" id="A0A151NPT5"/>
<dbReference type="SMART" id="SM00631">
    <property type="entry name" value="Zn_pept"/>
    <property type="match status" value="1"/>
</dbReference>
<dbReference type="PRINTS" id="PR00765">
    <property type="entry name" value="CRBOXYPTASEA"/>
</dbReference>
<keyword evidence="8 14" id="KW-0732">Signal</keyword>
<dbReference type="InterPro" id="IPR003146">
    <property type="entry name" value="M14A_act_pep"/>
</dbReference>
<gene>
    <name evidence="16" type="ORF">Y1Q_0023509</name>
</gene>
<organism evidence="16 17">
    <name type="scientific">Alligator mississippiensis</name>
    <name type="common">American alligator</name>
    <dbReference type="NCBI Taxonomy" id="8496"/>
    <lineage>
        <taxon>Eukaryota</taxon>
        <taxon>Metazoa</taxon>
        <taxon>Chordata</taxon>
        <taxon>Craniata</taxon>
        <taxon>Vertebrata</taxon>
        <taxon>Euteleostomi</taxon>
        <taxon>Archelosauria</taxon>
        <taxon>Archosauria</taxon>
        <taxon>Crocodylia</taxon>
        <taxon>Alligatoridae</taxon>
        <taxon>Alligatorinae</taxon>
        <taxon>Alligator</taxon>
    </lineage>
</organism>
<evidence type="ECO:0000256" key="6">
    <source>
        <dbReference type="ARBA" id="ARBA00022670"/>
    </source>
</evidence>
<evidence type="ECO:0000256" key="10">
    <source>
        <dbReference type="ARBA" id="ARBA00022833"/>
    </source>
</evidence>
<dbReference type="PROSITE" id="PS52035">
    <property type="entry name" value="PEPTIDASE_M14"/>
    <property type="match status" value="1"/>
</dbReference>
<sequence>MRGLLVFSALLVAAFSQKRFVGDQVLRVLTDKEEHIALLRELEESEDLQLDYWDVPSKLGLPLDVRVPSQSLQPVKTFLESNSIPYTTMIEDVQKLLDEEKRAMRRARKLKRSCSWSEFFSFYHTLDEIYSWMDYLVARHPNLVSKIQIGESYEKRPLYVLKFSTGKSRYRAIWIDTGIHSREWITQATGVWIANKIATEYGKNASLTALLDCMDIFLEIVANPDGFAYTHSRDRLWRKTRSINPGSLCVGVDPNRNWGAGFGGLGASSNPCSQMYHGPRPFSENETRAIANFILGHGNVAAVISIHSYSQVLMYPYGYTSQPAPDRQELDALAKEAVEALAAVHGTRYKYGNVFSTIYPAGGITIDWTYDIGVKYSYTFELRDTGCYGFLLPASQIIPTAEETWPALMKIMEHARDHPY</sequence>
<feature type="active site" description="Proton donor/acceptor" evidence="13">
    <location>
        <position position="381"/>
    </location>
</feature>
<evidence type="ECO:0000256" key="7">
    <source>
        <dbReference type="ARBA" id="ARBA00022723"/>
    </source>
</evidence>
<dbReference type="Gene3D" id="3.40.630.10">
    <property type="entry name" value="Zn peptidases"/>
    <property type="match status" value="1"/>
</dbReference>
<dbReference type="SUPFAM" id="SSF53187">
    <property type="entry name" value="Zn-dependent exopeptidases"/>
    <property type="match status" value="1"/>
</dbReference>